<dbReference type="OMA" id="DYHRHES"/>
<dbReference type="SUPFAM" id="SSF118290">
    <property type="entry name" value="WRKY DNA-binding domain"/>
    <property type="match status" value="1"/>
</dbReference>
<feature type="domain" description="WRKY" evidence="7">
    <location>
        <begin position="96"/>
        <end position="159"/>
    </location>
</feature>
<evidence type="ECO:0000313" key="8">
    <source>
        <dbReference type="EMBL" id="PSS34407.1"/>
    </source>
</evidence>
<dbReference type="PANTHER" id="PTHR31282">
    <property type="entry name" value="WRKY TRANSCRIPTION FACTOR 21-RELATED"/>
    <property type="match status" value="1"/>
</dbReference>
<dbReference type="InParanoid" id="A0A2R6RWK6"/>
<dbReference type="InterPro" id="IPR003657">
    <property type="entry name" value="WRKY_dom"/>
</dbReference>
<evidence type="ECO:0000256" key="2">
    <source>
        <dbReference type="ARBA" id="ARBA00023015"/>
    </source>
</evidence>
<organism evidence="8 9">
    <name type="scientific">Actinidia chinensis var. chinensis</name>
    <name type="common">Chinese soft-hair kiwi</name>
    <dbReference type="NCBI Taxonomy" id="1590841"/>
    <lineage>
        <taxon>Eukaryota</taxon>
        <taxon>Viridiplantae</taxon>
        <taxon>Streptophyta</taxon>
        <taxon>Embryophyta</taxon>
        <taxon>Tracheophyta</taxon>
        <taxon>Spermatophyta</taxon>
        <taxon>Magnoliopsida</taxon>
        <taxon>eudicotyledons</taxon>
        <taxon>Gunneridae</taxon>
        <taxon>Pentapetalae</taxon>
        <taxon>asterids</taxon>
        <taxon>Ericales</taxon>
        <taxon>Actinidiaceae</taxon>
        <taxon>Actinidia</taxon>
    </lineage>
</organism>
<dbReference type="FunCoup" id="A0A2R6RWK6">
    <property type="interactions" value="236"/>
</dbReference>
<sequence>MESCTNRERVMEKLVMGRDWAAQLQILLRKPTGLDGPGTADELAVKILRSFTETLSALNSGDVDQIDSGESRQTQATTARRGCRKRSRKTSDSRVNVSASMEDGYGWRKYGQKGILNSKFPRSYYRCTHKHDQCCKATKQVQTIQEDPPMYQTTYFGHHTCKHHKLVASQAISDSHPLQGSHNNLLSFESKSPISSPKLEKPYKEEAQESVVWPDLMPLDVTSGVCSSKLTSFCGLDMDFLVESVDLESCFCFDEMEFL</sequence>
<dbReference type="Proteomes" id="UP000241394">
    <property type="component" value="Chromosome LG2"/>
</dbReference>
<dbReference type="InterPro" id="IPR044810">
    <property type="entry name" value="WRKY_plant"/>
</dbReference>
<dbReference type="Gene3D" id="2.20.25.80">
    <property type="entry name" value="WRKY domain"/>
    <property type="match status" value="1"/>
</dbReference>
<evidence type="ECO:0000256" key="4">
    <source>
        <dbReference type="ARBA" id="ARBA00023163"/>
    </source>
</evidence>
<keyword evidence="3" id="KW-0238">DNA-binding</keyword>
<keyword evidence="4" id="KW-0804">Transcription</keyword>
<keyword evidence="5" id="KW-0539">Nucleus</keyword>
<dbReference type="SMART" id="SM00774">
    <property type="entry name" value="WRKY"/>
    <property type="match status" value="1"/>
</dbReference>
<keyword evidence="2" id="KW-0805">Transcription regulation</keyword>
<dbReference type="GO" id="GO:0043565">
    <property type="term" value="F:sequence-specific DNA binding"/>
    <property type="evidence" value="ECO:0007669"/>
    <property type="project" value="InterPro"/>
</dbReference>
<proteinExistence type="predicted"/>
<dbReference type="PROSITE" id="PS50811">
    <property type="entry name" value="WRKY"/>
    <property type="match status" value="1"/>
</dbReference>
<dbReference type="GO" id="GO:0005634">
    <property type="term" value="C:nucleus"/>
    <property type="evidence" value="ECO:0007669"/>
    <property type="project" value="UniProtKB-SubCell"/>
</dbReference>
<evidence type="ECO:0000313" key="9">
    <source>
        <dbReference type="Proteomes" id="UP000241394"/>
    </source>
</evidence>
<comment type="subcellular location">
    <subcellularLocation>
        <location evidence="1">Nucleus</location>
    </subcellularLocation>
</comment>
<reference evidence="9" key="2">
    <citation type="journal article" date="2018" name="BMC Genomics">
        <title>A manually annotated Actinidia chinensis var. chinensis (kiwifruit) genome highlights the challenges associated with draft genomes and gene prediction in plants.</title>
        <authorList>
            <person name="Pilkington S.M."/>
            <person name="Crowhurst R."/>
            <person name="Hilario E."/>
            <person name="Nardozza S."/>
            <person name="Fraser L."/>
            <person name="Peng Y."/>
            <person name="Gunaseelan K."/>
            <person name="Simpson R."/>
            <person name="Tahir J."/>
            <person name="Deroles S.C."/>
            <person name="Templeton K."/>
            <person name="Luo Z."/>
            <person name="Davy M."/>
            <person name="Cheng C."/>
            <person name="McNeilage M."/>
            <person name="Scaglione D."/>
            <person name="Liu Y."/>
            <person name="Zhang Q."/>
            <person name="Datson P."/>
            <person name="De Silva N."/>
            <person name="Gardiner S.E."/>
            <person name="Bassett H."/>
            <person name="Chagne D."/>
            <person name="McCallum J."/>
            <person name="Dzierzon H."/>
            <person name="Deng C."/>
            <person name="Wang Y.Y."/>
            <person name="Barron L."/>
            <person name="Manako K."/>
            <person name="Bowen J."/>
            <person name="Foster T.M."/>
            <person name="Erridge Z.A."/>
            <person name="Tiffin H."/>
            <person name="Waite C.N."/>
            <person name="Davies K.M."/>
            <person name="Grierson E.P."/>
            <person name="Laing W.A."/>
            <person name="Kirk R."/>
            <person name="Chen X."/>
            <person name="Wood M."/>
            <person name="Montefiori M."/>
            <person name="Brummell D.A."/>
            <person name="Schwinn K.E."/>
            <person name="Catanach A."/>
            <person name="Fullerton C."/>
            <person name="Li D."/>
            <person name="Meiyalaghan S."/>
            <person name="Nieuwenhuizen N."/>
            <person name="Read N."/>
            <person name="Prakash R."/>
            <person name="Hunter D."/>
            <person name="Zhang H."/>
            <person name="McKenzie M."/>
            <person name="Knabel M."/>
            <person name="Harris A."/>
            <person name="Allan A.C."/>
            <person name="Gleave A."/>
            <person name="Chen A."/>
            <person name="Janssen B.J."/>
            <person name="Plunkett B."/>
            <person name="Ampomah-Dwamena C."/>
            <person name="Voogd C."/>
            <person name="Leif D."/>
            <person name="Lafferty D."/>
            <person name="Souleyre E.J.F."/>
            <person name="Varkonyi-Gasic E."/>
            <person name="Gambi F."/>
            <person name="Hanley J."/>
            <person name="Yao J.L."/>
            <person name="Cheung J."/>
            <person name="David K.M."/>
            <person name="Warren B."/>
            <person name="Marsh K."/>
            <person name="Snowden K.C."/>
            <person name="Lin-Wang K."/>
            <person name="Brian L."/>
            <person name="Martinez-Sanchez M."/>
            <person name="Wang M."/>
            <person name="Ileperuma N."/>
            <person name="Macnee N."/>
            <person name="Campin R."/>
            <person name="McAtee P."/>
            <person name="Drummond R.S.M."/>
            <person name="Espley R.V."/>
            <person name="Ireland H.S."/>
            <person name="Wu R."/>
            <person name="Atkinson R.G."/>
            <person name="Karunairetnam S."/>
            <person name="Bulley S."/>
            <person name="Chunkath S."/>
            <person name="Hanley Z."/>
            <person name="Storey R."/>
            <person name="Thrimawithana A.H."/>
            <person name="Thomson S."/>
            <person name="David C."/>
            <person name="Testolin R."/>
            <person name="Huang H."/>
            <person name="Hellens R.P."/>
            <person name="Schaffer R.J."/>
        </authorList>
    </citation>
    <scope>NUCLEOTIDE SEQUENCE [LARGE SCALE GENOMIC DNA]</scope>
    <source>
        <strain evidence="9">cv. Red5</strain>
    </source>
</reference>
<protein>
    <submittedName>
        <fullName evidence="8">WRKY transcription factor 70</fullName>
    </submittedName>
</protein>
<name>A0A2R6RWK6_ACTCC</name>
<evidence type="ECO:0000256" key="5">
    <source>
        <dbReference type="ARBA" id="ARBA00023242"/>
    </source>
</evidence>
<dbReference type="AlphaFoldDB" id="A0A2R6RWK6"/>
<dbReference type="Gramene" id="PSS34407">
    <property type="protein sequence ID" value="PSS34407"/>
    <property type="gene ID" value="CEY00_Acc01506"/>
</dbReference>
<dbReference type="Pfam" id="PF03106">
    <property type="entry name" value="WRKY"/>
    <property type="match status" value="1"/>
</dbReference>
<gene>
    <name evidence="8" type="ORF">CEY00_Acc01506</name>
</gene>
<evidence type="ECO:0000259" key="7">
    <source>
        <dbReference type="PROSITE" id="PS50811"/>
    </source>
</evidence>
<feature type="region of interest" description="Disordered" evidence="6">
    <location>
        <begin position="61"/>
        <end position="98"/>
    </location>
</feature>
<accession>A0A2R6RWK6</accession>
<keyword evidence="9" id="KW-1185">Reference proteome</keyword>
<dbReference type="GO" id="GO:0003700">
    <property type="term" value="F:DNA-binding transcription factor activity"/>
    <property type="evidence" value="ECO:0007669"/>
    <property type="project" value="InterPro"/>
</dbReference>
<comment type="caution">
    <text evidence="8">The sequence shown here is derived from an EMBL/GenBank/DDBJ whole genome shotgun (WGS) entry which is preliminary data.</text>
</comment>
<dbReference type="STRING" id="1590841.A0A2R6RWK6"/>
<evidence type="ECO:0000256" key="1">
    <source>
        <dbReference type="ARBA" id="ARBA00004123"/>
    </source>
</evidence>
<evidence type="ECO:0000256" key="6">
    <source>
        <dbReference type="SAM" id="MobiDB-lite"/>
    </source>
</evidence>
<evidence type="ECO:0000256" key="3">
    <source>
        <dbReference type="ARBA" id="ARBA00023125"/>
    </source>
</evidence>
<dbReference type="OrthoDB" id="2021064at2759"/>
<dbReference type="EMBL" id="NKQK01000002">
    <property type="protein sequence ID" value="PSS34407.1"/>
    <property type="molecule type" value="Genomic_DNA"/>
</dbReference>
<dbReference type="InterPro" id="IPR036576">
    <property type="entry name" value="WRKY_dom_sf"/>
</dbReference>
<reference evidence="8 9" key="1">
    <citation type="submission" date="2017-07" db="EMBL/GenBank/DDBJ databases">
        <title>An improved, manually edited Actinidia chinensis var. chinensis (kiwifruit) genome highlights the challenges associated with draft genomes and gene prediction in plants.</title>
        <authorList>
            <person name="Pilkington S."/>
            <person name="Crowhurst R."/>
            <person name="Hilario E."/>
            <person name="Nardozza S."/>
            <person name="Fraser L."/>
            <person name="Peng Y."/>
            <person name="Gunaseelan K."/>
            <person name="Simpson R."/>
            <person name="Tahir J."/>
            <person name="Deroles S."/>
            <person name="Templeton K."/>
            <person name="Luo Z."/>
            <person name="Davy M."/>
            <person name="Cheng C."/>
            <person name="Mcneilage M."/>
            <person name="Scaglione D."/>
            <person name="Liu Y."/>
            <person name="Zhang Q."/>
            <person name="Datson P."/>
            <person name="De Silva N."/>
            <person name="Gardiner S."/>
            <person name="Bassett H."/>
            <person name="Chagne D."/>
            <person name="Mccallum J."/>
            <person name="Dzierzon H."/>
            <person name="Deng C."/>
            <person name="Wang Y.-Y."/>
            <person name="Barron N."/>
            <person name="Manako K."/>
            <person name="Bowen J."/>
            <person name="Foster T."/>
            <person name="Erridge Z."/>
            <person name="Tiffin H."/>
            <person name="Waite C."/>
            <person name="Davies K."/>
            <person name="Grierson E."/>
            <person name="Laing W."/>
            <person name="Kirk R."/>
            <person name="Chen X."/>
            <person name="Wood M."/>
            <person name="Montefiori M."/>
            <person name="Brummell D."/>
            <person name="Schwinn K."/>
            <person name="Catanach A."/>
            <person name="Fullerton C."/>
            <person name="Li D."/>
            <person name="Meiyalaghan S."/>
            <person name="Nieuwenhuizen N."/>
            <person name="Read N."/>
            <person name="Prakash R."/>
            <person name="Hunter D."/>
            <person name="Zhang H."/>
            <person name="Mckenzie M."/>
            <person name="Knabel M."/>
            <person name="Harris A."/>
            <person name="Allan A."/>
            <person name="Chen A."/>
            <person name="Janssen B."/>
            <person name="Plunkett B."/>
            <person name="Dwamena C."/>
            <person name="Voogd C."/>
            <person name="Leif D."/>
            <person name="Lafferty D."/>
            <person name="Souleyre E."/>
            <person name="Varkonyi-Gasic E."/>
            <person name="Gambi F."/>
            <person name="Hanley J."/>
            <person name="Yao J.-L."/>
            <person name="Cheung J."/>
            <person name="David K."/>
            <person name="Warren B."/>
            <person name="Marsh K."/>
            <person name="Snowden K."/>
            <person name="Lin-Wang K."/>
            <person name="Brian L."/>
            <person name="Martinez-Sanchez M."/>
            <person name="Wang M."/>
            <person name="Ileperuma N."/>
            <person name="Macnee N."/>
            <person name="Campin R."/>
            <person name="Mcatee P."/>
            <person name="Drummond R."/>
            <person name="Espley R."/>
            <person name="Ireland H."/>
            <person name="Wu R."/>
            <person name="Atkinson R."/>
            <person name="Karunairetnam S."/>
            <person name="Bulley S."/>
            <person name="Chunkath S."/>
            <person name="Hanley Z."/>
            <person name="Storey R."/>
            <person name="Thrimawithana A."/>
            <person name="Thomson S."/>
            <person name="David C."/>
            <person name="Testolin R."/>
        </authorList>
    </citation>
    <scope>NUCLEOTIDE SEQUENCE [LARGE SCALE GENOMIC DNA]</scope>
    <source>
        <strain evidence="9">cv. Red5</strain>
        <tissue evidence="8">Young leaf</tissue>
    </source>
</reference>